<dbReference type="GO" id="GO:0016301">
    <property type="term" value="F:kinase activity"/>
    <property type="evidence" value="ECO:0007669"/>
    <property type="project" value="UniProtKB-KW"/>
</dbReference>
<dbReference type="PROSITE" id="PS50011">
    <property type="entry name" value="PROTEIN_KINASE_DOM"/>
    <property type="match status" value="1"/>
</dbReference>
<evidence type="ECO:0000313" key="10">
    <source>
        <dbReference type="Proteomes" id="UP001556631"/>
    </source>
</evidence>
<comment type="caution">
    <text evidence="9">The sequence shown here is derived from an EMBL/GenBank/DDBJ whole genome shotgun (WGS) entry which is preliminary data.</text>
</comment>
<dbReference type="InterPro" id="IPR000719">
    <property type="entry name" value="Prot_kinase_dom"/>
</dbReference>
<dbReference type="SMART" id="SM00220">
    <property type="entry name" value="S_TKc"/>
    <property type="match status" value="1"/>
</dbReference>
<evidence type="ECO:0000256" key="2">
    <source>
        <dbReference type="ARBA" id="ARBA00022527"/>
    </source>
</evidence>
<proteinExistence type="predicted"/>
<feature type="domain" description="Protein kinase" evidence="8">
    <location>
        <begin position="14"/>
        <end position="272"/>
    </location>
</feature>
<evidence type="ECO:0000259" key="8">
    <source>
        <dbReference type="PROSITE" id="PS50011"/>
    </source>
</evidence>
<dbReference type="InterPro" id="IPR017441">
    <property type="entry name" value="Protein_kinase_ATP_BS"/>
</dbReference>
<dbReference type="InterPro" id="IPR011009">
    <property type="entry name" value="Kinase-like_dom_sf"/>
</dbReference>
<gene>
    <name evidence="9" type="ORF">AB3X52_06080</name>
</gene>
<dbReference type="Proteomes" id="UP001556631">
    <property type="component" value="Unassembled WGS sequence"/>
</dbReference>
<keyword evidence="2" id="KW-0723">Serine/threonine-protein kinase</keyword>
<accession>A0ABV3SWF2</accession>
<dbReference type="InterPro" id="IPR028994">
    <property type="entry name" value="Integrin_alpha_N"/>
</dbReference>
<feature type="binding site" evidence="7">
    <location>
        <position position="43"/>
    </location>
    <ligand>
        <name>ATP</name>
        <dbReference type="ChEBI" id="CHEBI:30616"/>
    </ligand>
</feature>
<dbReference type="SUPFAM" id="SSF69318">
    <property type="entry name" value="Integrin alpha N-terminal domain"/>
    <property type="match status" value="1"/>
</dbReference>
<keyword evidence="3" id="KW-0808">Transferase</keyword>
<dbReference type="PANTHER" id="PTHR43289:SF6">
    <property type="entry name" value="SERINE_THREONINE-PROTEIN KINASE NEKL-3"/>
    <property type="match status" value="1"/>
</dbReference>
<dbReference type="Gene3D" id="2.40.128.340">
    <property type="match status" value="1"/>
</dbReference>
<dbReference type="PROSITE" id="PS00108">
    <property type="entry name" value="PROTEIN_KINASE_ST"/>
    <property type="match status" value="1"/>
</dbReference>
<evidence type="ECO:0000256" key="4">
    <source>
        <dbReference type="ARBA" id="ARBA00022741"/>
    </source>
</evidence>
<evidence type="ECO:0000256" key="6">
    <source>
        <dbReference type="ARBA" id="ARBA00022840"/>
    </source>
</evidence>
<dbReference type="CDD" id="cd14014">
    <property type="entry name" value="STKc_PknB_like"/>
    <property type="match status" value="1"/>
</dbReference>
<dbReference type="RefSeq" id="WP_367992322.1">
    <property type="nucleotide sequence ID" value="NZ_JBFPJR010000008.1"/>
</dbReference>
<dbReference type="Gene3D" id="1.10.510.10">
    <property type="entry name" value="Transferase(Phosphotransferase) domain 1"/>
    <property type="match status" value="1"/>
</dbReference>
<dbReference type="Pfam" id="PF00069">
    <property type="entry name" value="Pkinase"/>
    <property type="match status" value="1"/>
</dbReference>
<keyword evidence="6 7" id="KW-0067">ATP-binding</keyword>
<dbReference type="Gene3D" id="3.30.200.20">
    <property type="entry name" value="Phosphorylase Kinase, domain 1"/>
    <property type="match status" value="1"/>
</dbReference>
<reference evidence="9 10" key="1">
    <citation type="submission" date="2024-07" db="EMBL/GenBank/DDBJ databases">
        <authorList>
            <person name="Lee S."/>
            <person name="Kang M."/>
        </authorList>
    </citation>
    <scope>NUCLEOTIDE SEQUENCE [LARGE SCALE GENOMIC DNA]</scope>
    <source>
        <strain evidence="9 10">DS6</strain>
    </source>
</reference>
<dbReference type="PROSITE" id="PS00107">
    <property type="entry name" value="PROTEIN_KINASE_ATP"/>
    <property type="match status" value="1"/>
</dbReference>
<organism evidence="9 10">
    <name type="scientific">Nocardioides eburneus</name>
    <dbReference type="NCBI Taxonomy" id="3231482"/>
    <lineage>
        <taxon>Bacteria</taxon>
        <taxon>Bacillati</taxon>
        <taxon>Actinomycetota</taxon>
        <taxon>Actinomycetes</taxon>
        <taxon>Propionibacteriales</taxon>
        <taxon>Nocardioidaceae</taxon>
        <taxon>Nocardioides</taxon>
    </lineage>
</organism>
<evidence type="ECO:0000256" key="5">
    <source>
        <dbReference type="ARBA" id="ARBA00022777"/>
    </source>
</evidence>
<dbReference type="SUPFAM" id="SSF56112">
    <property type="entry name" value="Protein kinase-like (PK-like)"/>
    <property type="match status" value="1"/>
</dbReference>
<sequence length="750" mass="79193">MPLLPSPGDQFGRYRIDSQLGFGGMGVVYTATDTDLGRKVALKVVSAALGEQEFLERFRREAEVLAKLNSPHVIAIYDVGEHDGAPFIVTQHIGGGDLGALMRRRGPMPPQLAALVCAEVAEALSDAHRAGVVHRDIKPSNVLLRDPDSTRDPMVYLCDFGIAHTETDGFARGGTVSGTWSYLSPECGRGEPGTPAADIYATGCLLWAALTGRPPYAGTDVEIAVAHQTAPIPQLAGDDPFSATANAILLRAMAKDPQARYPSADQLRDDLMTLRRQPAPPAGIVPAGGAPLAAGPAPTGQTPLSGLPVPPPTAARRGAVVATPPTPLTPRVPGRSRAQSLLLAGAVGVGAIVVGGGAALGVTRPWSHDDGASAAAAGGSGSGAKAAAAPKGPILGDGNGDGKGDVVAYPYVDDDFAKTSTYDVTTWTSDGTKLTGADERIKGKFNLSVWRFTGDFDGDGKGDTLTIRHDYGKKKPFPVTSSTGALSGDLTYPAAEWTHKTSSALRWYALDFDGDGRTDIVQEYLDVDAKTNGNTFKGVMRLWVHHNNGSGFDKPIKALQVEDDHFEKTAVGDVNGDGRADYLDLDRAPSKQNAYHTRGVSKVNTWIQQDDGTFVQQQPVDVRHQYVDGLGIADVDADGQNELVLVFSDLVNQRLRVSEFKDGVLQAPQLFGTLSQPSTFSDVLHPIFLSDVNGDGRADLGTFTKDEQSDDYTISVALAGDGVFLNAQTWATWSGGPAALHTYQLNGVLP</sequence>
<evidence type="ECO:0000256" key="3">
    <source>
        <dbReference type="ARBA" id="ARBA00022679"/>
    </source>
</evidence>
<keyword evidence="5 9" id="KW-0418">Kinase</keyword>
<dbReference type="EC" id="2.7.11.1" evidence="1"/>
<keyword evidence="4 7" id="KW-0547">Nucleotide-binding</keyword>
<evidence type="ECO:0000313" key="9">
    <source>
        <dbReference type="EMBL" id="MEX0427183.1"/>
    </source>
</evidence>
<dbReference type="InterPro" id="IPR008271">
    <property type="entry name" value="Ser/Thr_kinase_AS"/>
</dbReference>
<protein>
    <recommendedName>
        <fullName evidence="1">non-specific serine/threonine protein kinase</fullName>
        <ecNumber evidence="1">2.7.11.1</ecNumber>
    </recommendedName>
</protein>
<name>A0ABV3SWF2_9ACTN</name>
<dbReference type="EMBL" id="JBFPJR010000008">
    <property type="protein sequence ID" value="MEX0427183.1"/>
    <property type="molecule type" value="Genomic_DNA"/>
</dbReference>
<evidence type="ECO:0000256" key="7">
    <source>
        <dbReference type="PROSITE-ProRule" id="PRU10141"/>
    </source>
</evidence>
<dbReference type="PANTHER" id="PTHR43289">
    <property type="entry name" value="MITOGEN-ACTIVATED PROTEIN KINASE KINASE KINASE 20-RELATED"/>
    <property type="match status" value="1"/>
</dbReference>
<evidence type="ECO:0000256" key="1">
    <source>
        <dbReference type="ARBA" id="ARBA00012513"/>
    </source>
</evidence>
<keyword evidence="10" id="KW-1185">Reference proteome</keyword>